<dbReference type="Proteomes" id="UP000077734">
    <property type="component" value="Unassembled WGS sequence"/>
</dbReference>
<dbReference type="KEGG" id="mko:MKLM6_4283"/>
<comment type="caution">
    <text evidence="1">The sequence shown here is derived from an EMBL/GenBank/DDBJ whole genome shotgun (WGS) entry which is preliminary data.</text>
</comment>
<protein>
    <submittedName>
        <fullName evidence="1">Uncharacterized protein</fullName>
    </submittedName>
</protein>
<dbReference type="RefSeq" id="WP_064023245.1">
    <property type="nucleotide sequence ID" value="NZ_CP023669.1"/>
</dbReference>
<dbReference type="SUPFAM" id="SSF52540">
    <property type="entry name" value="P-loop containing nucleoside triphosphate hydrolases"/>
    <property type="match status" value="1"/>
</dbReference>
<dbReference type="Gene3D" id="3.40.50.300">
    <property type="entry name" value="P-loop containing nucleotide triphosphate hydrolases"/>
    <property type="match status" value="2"/>
</dbReference>
<dbReference type="Pfam" id="PF13476">
    <property type="entry name" value="AAA_23"/>
    <property type="match status" value="1"/>
</dbReference>
<dbReference type="InterPro" id="IPR038729">
    <property type="entry name" value="Rad50/SbcC_AAA"/>
</dbReference>
<dbReference type="PANTHER" id="PTHR32114:SF2">
    <property type="entry name" value="ABC TRANSPORTER ABCH.3"/>
    <property type="match status" value="1"/>
</dbReference>
<name>A0A291IQF7_9GAMM</name>
<dbReference type="GO" id="GO:0016887">
    <property type="term" value="F:ATP hydrolysis activity"/>
    <property type="evidence" value="ECO:0007669"/>
    <property type="project" value="InterPro"/>
</dbReference>
<reference evidence="1 2" key="1">
    <citation type="submission" date="2016-03" db="EMBL/GenBank/DDBJ databases">
        <authorList>
            <person name="Heylen K."/>
            <person name="De Vos P."/>
            <person name="Vekeman B."/>
        </authorList>
    </citation>
    <scope>NUCLEOTIDE SEQUENCE [LARGE SCALE GENOMIC DNA]</scope>
    <source>
        <strain evidence="1 2">R-49807</strain>
    </source>
</reference>
<dbReference type="EMBL" id="LUUL01000075">
    <property type="protein sequence ID" value="OAI26040.1"/>
    <property type="molecule type" value="Genomic_DNA"/>
</dbReference>
<dbReference type="GO" id="GO:0006302">
    <property type="term" value="P:double-strand break repair"/>
    <property type="evidence" value="ECO:0007669"/>
    <property type="project" value="InterPro"/>
</dbReference>
<dbReference type="InterPro" id="IPR027417">
    <property type="entry name" value="P-loop_NTPase"/>
</dbReference>
<sequence length="687" mass="78224">MPEVYIDSLSIKNFGPYYGEHTFELGTEGYRRATLIGGKNGAGKTHLLRALYLATVGESGAIDLKKVESGSDATRFDLAESLNRRAKSEGEDSCSMTLQLSQRDETGSIGRTLTLVRQVRWRPNSPPVFSSKANLSGDSQWIEDEDKVQKLRDAFLPRHLTRFFFFDAERSQSIQLNEREITEGISRVLGLYSYSELEEDLRQLTANKIPKIYGSGSEAERRLNDITAEILRHKSNLKTLDLDESDQEQQLQDVKFELDEVEDQLKSIGAVDPESLTKATKQREEIKSTKDKLEANLGTAWESTLPISLLGGFRSELHEYLVKEERRRDFENRKASVEPKIPQVKRAVFENVPPNFLLDDSYRSFYEAQIDLALQSLFNPPPEGMSEKIFVVPERNELSIQVRSKLRTQATAIQGLANLCAELERKTSELRELDQTLKVLNSDSTAIALGNELRERRGSLLKHKEQIDEKISNIQAERVLINTKLHELHKEETNLSEQVQKVQKGRDLNSLAHRYRDAVSQIKSRAAISLREKIADIVGGLWLDITDRGLEYVGMEFDQHWNCFLKKSDGSRVSWESANTSAGQRQVRILAFTEALRRLGRFVTPLVVDTPLGRLDKEVRENVLERLYLSGHQSIILTTNAEIDPKSDLFDRIAPHLSRVYTLNPQGDPESNSYQVRVSNDYFKRVL</sequence>
<proteinExistence type="predicted"/>
<accession>A0A291IQF7</accession>
<organism evidence="1 2">
    <name type="scientific">Methylomonas koyamae</name>
    <dbReference type="NCBI Taxonomy" id="702114"/>
    <lineage>
        <taxon>Bacteria</taxon>
        <taxon>Pseudomonadati</taxon>
        <taxon>Pseudomonadota</taxon>
        <taxon>Gammaproteobacteria</taxon>
        <taxon>Methylococcales</taxon>
        <taxon>Methylococcaceae</taxon>
        <taxon>Methylomonas</taxon>
    </lineage>
</organism>
<gene>
    <name evidence="1" type="ORF">A1356_11930</name>
</gene>
<dbReference type="PANTHER" id="PTHR32114">
    <property type="entry name" value="ABC TRANSPORTER ABCH.3"/>
    <property type="match status" value="1"/>
</dbReference>
<dbReference type="AlphaFoldDB" id="A0A291IQF7"/>
<evidence type="ECO:0000313" key="1">
    <source>
        <dbReference type="EMBL" id="OAI26040.1"/>
    </source>
</evidence>
<keyword evidence="2" id="KW-1185">Reference proteome</keyword>
<evidence type="ECO:0000313" key="2">
    <source>
        <dbReference type="Proteomes" id="UP000077734"/>
    </source>
</evidence>